<reference evidence="1 2" key="1">
    <citation type="submission" date="2023-07" db="EMBL/GenBank/DDBJ databases">
        <title>The novel representative of Negativicutes class, Anaeroselena agilis gen. nov. sp. nov.</title>
        <authorList>
            <person name="Prokofeva M.I."/>
            <person name="Elcheninov A.G."/>
            <person name="Klyukina A."/>
            <person name="Kublanov I.V."/>
            <person name="Frolov E.N."/>
            <person name="Podosokorskaya O.A."/>
        </authorList>
    </citation>
    <scope>NUCLEOTIDE SEQUENCE [LARGE SCALE GENOMIC DNA]</scope>
    <source>
        <strain evidence="1 2">4137-cl</strain>
    </source>
</reference>
<accession>A0ABU3NS42</accession>
<evidence type="ECO:0000313" key="2">
    <source>
        <dbReference type="Proteomes" id="UP001254848"/>
    </source>
</evidence>
<keyword evidence="2" id="KW-1185">Reference proteome</keyword>
<sequence>MSGIKDEKIIRKEGGVPAFVDPEVFAQVREKMATNRRQPGLYRARSVA</sequence>
<evidence type="ECO:0000313" key="1">
    <source>
        <dbReference type="EMBL" id="MDT8899639.1"/>
    </source>
</evidence>
<gene>
    <name evidence="1" type="ORF">Q4T40_00065</name>
</gene>
<proteinExistence type="predicted"/>
<protein>
    <submittedName>
        <fullName evidence="1">Uncharacterized protein</fullName>
    </submittedName>
</protein>
<dbReference type="Proteomes" id="UP001254848">
    <property type="component" value="Unassembled WGS sequence"/>
</dbReference>
<comment type="caution">
    <text evidence="1">The sequence shown here is derived from an EMBL/GenBank/DDBJ whole genome shotgun (WGS) entry which is preliminary data.</text>
</comment>
<dbReference type="EMBL" id="JAUOZS010000001">
    <property type="protein sequence ID" value="MDT8899639.1"/>
    <property type="molecule type" value="Genomic_DNA"/>
</dbReference>
<dbReference type="RefSeq" id="WP_413778210.1">
    <property type="nucleotide sequence ID" value="NZ_JAUOZS010000001.1"/>
</dbReference>
<name>A0ABU3NS42_9FIRM</name>
<organism evidence="1 2">
    <name type="scientific">Anaeroselena agilis</name>
    <dbReference type="NCBI Taxonomy" id="3063788"/>
    <lineage>
        <taxon>Bacteria</taxon>
        <taxon>Bacillati</taxon>
        <taxon>Bacillota</taxon>
        <taxon>Negativicutes</taxon>
        <taxon>Acetonemataceae</taxon>
        <taxon>Anaeroselena</taxon>
    </lineage>
</organism>